<evidence type="ECO:0000313" key="2">
    <source>
        <dbReference type="Proteomes" id="UP000526033"/>
    </source>
</evidence>
<proteinExistence type="predicted"/>
<accession>A0A7X9DKJ1</accession>
<gene>
    <name evidence="1" type="ORF">GYA27_02890</name>
</gene>
<dbReference type="Proteomes" id="UP000526033">
    <property type="component" value="Unassembled WGS sequence"/>
</dbReference>
<reference evidence="1 2" key="1">
    <citation type="journal article" date="2020" name="Biotechnol. Biofuels">
        <title>New insights from the biogas microbiome by comprehensive genome-resolved metagenomics of nearly 1600 species originating from multiple anaerobic digesters.</title>
        <authorList>
            <person name="Campanaro S."/>
            <person name="Treu L."/>
            <person name="Rodriguez-R L.M."/>
            <person name="Kovalovszki A."/>
            <person name="Ziels R.M."/>
            <person name="Maus I."/>
            <person name="Zhu X."/>
            <person name="Kougias P.G."/>
            <person name="Basile A."/>
            <person name="Luo G."/>
            <person name="Schluter A."/>
            <person name="Konstantinidis K.T."/>
            <person name="Angelidaki I."/>
        </authorList>
    </citation>
    <scope>NUCLEOTIDE SEQUENCE [LARGE SCALE GENOMIC DNA]</scope>
    <source>
        <strain evidence="1">AS27yjCOA_165</strain>
    </source>
</reference>
<evidence type="ECO:0000313" key="1">
    <source>
        <dbReference type="EMBL" id="NMB70123.1"/>
    </source>
</evidence>
<protein>
    <submittedName>
        <fullName evidence="1">Uncharacterized protein</fullName>
    </submittedName>
</protein>
<dbReference type="EMBL" id="JAAZNL010000030">
    <property type="protein sequence ID" value="NMB70123.1"/>
    <property type="molecule type" value="Genomic_DNA"/>
</dbReference>
<organism evidence="1 2">
    <name type="scientific">candidate division WWE3 bacterium</name>
    <dbReference type="NCBI Taxonomy" id="2053526"/>
    <lineage>
        <taxon>Bacteria</taxon>
        <taxon>Katanobacteria</taxon>
    </lineage>
</organism>
<name>A0A7X9DKJ1_UNCKA</name>
<comment type="caution">
    <text evidence="1">The sequence shown here is derived from an EMBL/GenBank/DDBJ whole genome shotgun (WGS) entry which is preliminary data.</text>
</comment>
<dbReference type="AlphaFoldDB" id="A0A7X9DKJ1"/>
<sequence length="364" mass="40711">MAKETGRKSQYKGLLDPGLPKNWLPKNWEEISRTGSNTQIVINLGHIDPENQANSILVSGQTTANVDGETVSVHGIAPKGTMTKFFDSMTKMAATGWMEGYTPEKISSIRKDFNTKIMNEKYDTSVMVSITRFDSVGSAKDALENQMTLPTQGFGALKIPGADGKVTNYFDNEYVKQYISEDQRKLLSEMMKKASEEYKVKTKAHNMNFYKDTVCGYPAVLSEIDNPEYLRQEEAKKRPKPTVDKNKFQGGGFDPLAGKGVLPKKSKPLPPEKTIKGCVAIQAGQYLITGTLLSMLFMTPRGDTFHESLKKTDKYIEREKVEGQMYTTTHVIPVESNIAEEGYVYREQIEKIVSIIIDSVKGKN</sequence>